<name>A0A7X5PBQ7_CLOSG</name>
<accession>A0A7X5PBQ7</accession>
<protein>
    <submittedName>
        <fullName evidence="1">Uncharacterized protein</fullName>
    </submittedName>
</protein>
<evidence type="ECO:0000313" key="2">
    <source>
        <dbReference type="Proteomes" id="UP000486601"/>
    </source>
</evidence>
<organism evidence="1 2">
    <name type="scientific">Clostridium sporogenes</name>
    <dbReference type="NCBI Taxonomy" id="1509"/>
    <lineage>
        <taxon>Bacteria</taxon>
        <taxon>Bacillati</taxon>
        <taxon>Bacillota</taxon>
        <taxon>Clostridia</taxon>
        <taxon>Eubacteriales</taxon>
        <taxon>Clostridiaceae</taxon>
        <taxon>Clostridium</taxon>
    </lineage>
</organism>
<sequence>MYAIEYFQWLGRGAYWHDGFTISASERLGLINGRLLYKKNGTSYSASIPRLKNEMISESDLFGVERESEKIAGAVNYPFGSERQRGYVFYQLDIRKGVWARCNIFNYIHYSNPFRSSYEETERKNLMVSNKRRQHSTNFTTKAYREANE</sequence>
<gene>
    <name evidence="1" type="ORF">FDF70_10355</name>
</gene>
<comment type="caution">
    <text evidence="1">The sequence shown here is derived from an EMBL/GenBank/DDBJ whole genome shotgun (WGS) entry which is preliminary data.</text>
</comment>
<dbReference type="AlphaFoldDB" id="A0A7X5PBQ7"/>
<evidence type="ECO:0000313" key="1">
    <source>
        <dbReference type="EMBL" id="NFR61874.1"/>
    </source>
</evidence>
<dbReference type="EMBL" id="SXCS01000005">
    <property type="protein sequence ID" value="NFR61874.1"/>
    <property type="molecule type" value="Genomic_DNA"/>
</dbReference>
<reference evidence="1 2" key="1">
    <citation type="submission" date="2019-04" db="EMBL/GenBank/DDBJ databases">
        <title>Genome sequencing of Clostridium botulinum Groups I-IV and Clostridium butyricum.</title>
        <authorList>
            <person name="Brunt J."/>
            <person name="Van Vliet A.H.M."/>
            <person name="Stringer S.C."/>
            <person name="Carter A.T."/>
            <person name="Peck M.W."/>
        </authorList>
    </citation>
    <scope>NUCLEOTIDE SEQUENCE [LARGE SCALE GENOMIC DNA]</scope>
    <source>
        <strain evidence="1 2">IFR 18/108</strain>
    </source>
</reference>
<dbReference type="Proteomes" id="UP000486601">
    <property type="component" value="Unassembled WGS sequence"/>
</dbReference>
<proteinExistence type="predicted"/>